<dbReference type="InterPro" id="IPR046843">
    <property type="entry name" value="LonB_AAA-LID"/>
</dbReference>
<dbReference type="Gene3D" id="3.40.50.300">
    <property type="entry name" value="P-loop containing nucleotide triphosphate hydrolases"/>
    <property type="match status" value="2"/>
</dbReference>
<dbReference type="InterPro" id="IPR027065">
    <property type="entry name" value="Lon_Prtase"/>
</dbReference>
<evidence type="ECO:0000313" key="6">
    <source>
        <dbReference type="EMBL" id="SCZ80769.1"/>
    </source>
</evidence>
<sequence>MKKFGLEPHQLTRACDLNCLPFETTEELEPLKAIMGQDRAVEAVKFGLKMKRKGYNIYVGGSWGTGRNSLVRHLSEAAAKLRTPPKDWLYVNNFKVARTPIAIGLPPGEGKEFVKSMNFIISFLKKEIANAFSGKDYENDRAGLLQEYTENTQTIIDELNEIGEKYGFRFAQNERGLISIPLKNNEPMTEEEYRNLSESDFETLKEQSAKLSIETSDLFNRLRGAEEQFRQKMMDLDAKTGRRIATFHLAEMFEKYRDNEAVIQYLNYLIDDIVEHLERFKNDGGEEESTGPLAALMPKSSESFFDRYTINQFVNNDGKEQAPVVFASNPTYYNLLGGIEYKNELGVLKTDFTMIKPGLLHEANGGYLIVLAKDILTMPFAWKGLMRALLDDEITIESLGSQTGAIVSTTLKPQPIPLDVKIILIGDQYTYQLLYYYDEEFRKLFKVMADFDIEMDRSEDNIDKIARFIAKHCHEDGLRHFSRCAVGRVIEQSSRQADDQNKLSSHLNKLVDLIYEADSWADEDGSEIVESKHVEIALEMMEKRNNKIEEKVLEMFENGDYLLDVSGEKVGEINGLAVTGSGQYQFGKPTKITVSTYRGRAGIINIEREARTSGAIHDKGVMIISGYLGHKFAQDKPLALTASIVFEQLYSGIDGDSASSTELYALLSSLSELPIRQSIAVTGSVNQRGEIQPIGGVNEKIHGYFKVCKLKGLNGEQGVIIPQQNVKNLMLPEEIIDAVKAGTFHIYSVKNIDEGIEILTGVEAGDMNPDGSYTKDSVYDRVNRKLQELITPSPAELEALRVAKAIKSELEEKTVLEEDQGQDENESDKDTEPVSGPGPNPLPEDEPEDEPEDDVGDPV</sequence>
<dbReference type="GO" id="GO:0006508">
    <property type="term" value="P:proteolysis"/>
    <property type="evidence" value="ECO:0007669"/>
    <property type="project" value="UniProtKB-KW"/>
</dbReference>
<dbReference type="InterPro" id="IPR014721">
    <property type="entry name" value="Ribsml_uS5_D2-typ_fold_subgr"/>
</dbReference>
<dbReference type="InterPro" id="IPR020568">
    <property type="entry name" value="Ribosomal_Su5_D2-typ_SF"/>
</dbReference>
<evidence type="ECO:0000256" key="4">
    <source>
        <dbReference type="SAM" id="MobiDB-lite"/>
    </source>
</evidence>
<accession>A0A1G5S5F5</accession>
<feature type="region of interest" description="Disordered" evidence="4">
    <location>
        <begin position="810"/>
        <end position="859"/>
    </location>
</feature>
<dbReference type="GO" id="GO:0005524">
    <property type="term" value="F:ATP binding"/>
    <property type="evidence" value="ECO:0007669"/>
    <property type="project" value="InterPro"/>
</dbReference>
<proteinExistence type="inferred from homology"/>
<dbReference type="Pfam" id="PF13654">
    <property type="entry name" value="AAA_32"/>
    <property type="match status" value="1"/>
</dbReference>
<dbReference type="AlphaFoldDB" id="A0A1G5S5F5"/>
<organism evidence="6 7">
    <name type="scientific">Acidaminobacter hydrogenoformans DSM 2784</name>
    <dbReference type="NCBI Taxonomy" id="1120920"/>
    <lineage>
        <taxon>Bacteria</taxon>
        <taxon>Bacillati</taxon>
        <taxon>Bacillota</taxon>
        <taxon>Clostridia</taxon>
        <taxon>Peptostreptococcales</taxon>
        <taxon>Acidaminobacteraceae</taxon>
        <taxon>Acidaminobacter</taxon>
    </lineage>
</organism>
<protein>
    <recommendedName>
        <fullName evidence="2">endopeptidase La</fullName>
        <ecNumber evidence="2">3.4.21.53</ecNumber>
    </recommendedName>
</protein>
<dbReference type="Pfam" id="PF20436">
    <property type="entry name" value="LonB_AAA-LID"/>
    <property type="match status" value="1"/>
</dbReference>
<dbReference type="SUPFAM" id="SSF52540">
    <property type="entry name" value="P-loop containing nucleoside triphosphate hydrolases"/>
    <property type="match status" value="1"/>
</dbReference>
<dbReference type="InterPro" id="IPR027417">
    <property type="entry name" value="P-loop_NTPase"/>
</dbReference>
<dbReference type="Proteomes" id="UP000199208">
    <property type="component" value="Unassembled WGS sequence"/>
</dbReference>
<keyword evidence="1 2" id="KW-0645">Protease</keyword>
<dbReference type="GO" id="GO:0030163">
    <property type="term" value="P:protein catabolic process"/>
    <property type="evidence" value="ECO:0007669"/>
    <property type="project" value="InterPro"/>
</dbReference>
<evidence type="ECO:0000256" key="3">
    <source>
        <dbReference type="SAM" id="Coils"/>
    </source>
</evidence>
<evidence type="ECO:0000256" key="1">
    <source>
        <dbReference type="ARBA" id="ARBA00022670"/>
    </source>
</evidence>
<dbReference type="Pfam" id="PF20437">
    <property type="entry name" value="LonC_helical"/>
    <property type="match status" value="1"/>
</dbReference>
<dbReference type="OrthoDB" id="9758568at2"/>
<keyword evidence="2" id="KW-0720">Serine protease</keyword>
<dbReference type="EC" id="3.4.21.53" evidence="2"/>
<dbReference type="InterPro" id="IPR041699">
    <property type="entry name" value="AAA_32"/>
</dbReference>
<feature type="active site" evidence="2">
    <location>
        <position position="657"/>
    </location>
</feature>
<feature type="compositionally biased region" description="Acidic residues" evidence="4">
    <location>
        <begin position="843"/>
        <end position="859"/>
    </location>
</feature>
<comment type="similarity">
    <text evidence="2">Belongs to the peptidase S16 family.</text>
</comment>
<reference evidence="6 7" key="1">
    <citation type="submission" date="2016-10" db="EMBL/GenBank/DDBJ databases">
        <authorList>
            <person name="de Groot N.N."/>
        </authorList>
    </citation>
    <scope>NUCLEOTIDE SEQUENCE [LARGE SCALE GENOMIC DNA]</scope>
    <source>
        <strain evidence="6 7">DSM 2784</strain>
    </source>
</reference>
<keyword evidence="2" id="KW-0378">Hydrolase</keyword>
<dbReference type="PROSITE" id="PS51786">
    <property type="entry name" value="LON_PROTEOLYTIC"/>
    <property type="match status" value="1"/>
</dbReference>
<comment type="catalytic activity">
    <reaction evidence="2">
        <text>Hydrolysis of proteins in presence of ATP.</text>
        <dbReference type="EC" id="3.4.21.53"/>
    </reaction>
</comment>
<dbReference type="GO" id="GO:0004252">
    <property type="term" value="F:serine-type endopeptidase activity"/>
    <property type="evidence" value="ECO:0007669"/>
    <property type="project" value="UniProtKB-UniRule"/>
</dbReference>
<keyword evidence="7" id="KW-1185">Reference proteome</keyword>
<feature type="compositionally biased region" description="Acidic residues" evidence="4">
    <location>
        <begin position="817"/>
        <end position="829"/>
    </location>
</feature>
<dbReference type="GO" id="GO:0004176">
    <property type="term" value="F:ATP-dependent peptidase activity"/>
    <property type="evidence" value="ECO:0007669"/>
    <property type="project" value="UniProtKB-UniRule"/>
</dbReference>
<dbReference type="Gene3D" id="1.10.8.60">
    <property type="match status" value="1"/>
</dbReference>
<dbReference type="Pfam" id="PF05362">
    <property type="entry name" value="Lon_C"/>
    <property type="match status" value="1"/>
</dbReference>
<feature type="active site" evidence="2">
    <location>
        <position position="700"/>
    </location>
</feature>
<evidence type="ECO:0000259" key="5">
    <source>
        <dbReference type="PROSITE" id="PS51786"/>
    </source>
</evidence>
<evidence type="ECO:0000313" key="7">
    <source>
        <dbReference type="Proteomes" id="UP000199208"/>
    </source>
</evidence>
<dbReference type="InterPro" id="IPR046844">
    <property type="entry name" value="Lon-like_helical"/>
</dbReference>
<dbReference type="Gene3D" id="3.30.230.10">
    <property type="match status" value="1"/>
</dbReference>
<keyword evidence="3" id="KW-0175">Coiled coil</keyword>
<evidence type="ECO:0000256" key="2">
    <source>
        <dbReference type="PROSITE-ProRule" id="PRU01122"/>
    </source>
</evidence>
<dbReference type="SUPFAM" id="SSF54211">
    <property type="entry name" value="Ribosomal protein S5 domain 2-like"/>
    <property type="match status" value="1"/>
</dbReference>
<dbReference type="RefSeq" id="WP_092591887.1">
    <property type="nucleotide sequence ID" value="NZ_FMWL01000014.1"/>
</dbReference>
<dbReference type="PRINTS" id="PR00830">
    <property type="entry name" value="ENDOLAPTASE"/>
</dbReference>
<dbReference type="EMBL" id="FMWL01000014">
    <property type="protein sequence ID" value="SCZ80769.1"/>
    <property type="molecule type" value="Genomic_DNA"/>
</dbReference>
<name>A0A1G5S5F5_9FIRM</name>
<gene>
    <name evidence="6" type="ORF">SAMN03080599_02436</name>
</gene>
<feature type="coiled-coil region" evidence="3">
    <location>
        <begin position="531"/>
        <end position="558"/>
    </location>
</feature>
<dbReference type="InterPro" id="IPR008269">
    <property type="entry name" value="Lon_proteolytic"/>
</dbReference>
<dbReference type="PANTHER" id="PTHR10046">
    <property type="entry name" value="ATP DEPENDENT LON PROTEASE FAMILY MEMBER"/>
    <property type="match status" value="1"/>
</dbReference>
<feature type="domain" description="Lon proteolytic" evidence="5">
    <location>
        <begin position="567"/>
        <end position="762"/>
    </location>
</feature>